<keyword evidence="5" id="KW-0539">Nucleus</keyword>
<dbReference type="PANTHER" id="PTHR15138">
    <property type="entry name" value="TRANSCRIPTION INITIATION FACTOR TFIID SUBUNIT 4"/>
    <property type="match status" value="1"/>
</dbReference>
<gene>
    <name evidence="8" type="primary">Taf4</name>
    <name evidence="8" type="ORF">Bhyg_05796</name>
</gene>
<evidence type="ECO:0000256" key="2">
    <source>
        <dbReference type="ARBA" id="ARBA00006178"/>
    </source>
</evidence>
<dbReference type="GO" id="GO:0046982">
    <property type="term" value="F:protein heterodimerization activity"/>
    <property type="evidence" value="ECO:0007669"/>
    <property type="project" value="InterPro"/>
</dbReference>
<dbReference type="AlphaFoldDB" id="A0A9Q0MZD5"/>
<dbReference type="InterPro" id="IPR009072">
    <property type="entry name" value="Histone-fold"/>
</dbReference>
<dbReference type="OrthoDB" id="21060at2759"/>
<feature type="compositionally biased region" description="Low complexity" evidence="6">
    <location>
        <begin position="745"/>
        <end position="757"/>
    </location>
</feature>
<comment type="subcellular location">
    <subcellularLocation>
        <location evidence="1">Nucleus</location>
    </subcellularLocation>
</comment>
<evidence type="ECO:0000256" key="5">
    <source>
        <dbReference type="ARBA" id="ARBA00023242"/>
    </source>
</evidence>
<dbReference type="Pfam" id="PF05236">
    <property type="entry name" value="TAF4"/>
    <property type="match status" value="1"/>
</dbReference>
<dbReference type="PANTHER" id="PTHR15138:SF14">
    <property type="entry name" value="TRANSCRIPTION INITIATION FACTOR TFIID SUBUNIT 4"/>
    <property type="match status" value="1"/>
</dbReference>
<dbReference type="EMBL" id="WJQU01000002">
    <property type="protein sequence ID" value="KAJ6640863.1"/>
    <property type="molecule type" value="Genomic_DNA"/>
</dbReference>
<evidence type="ECO:0000256" key="6">
    <source>
        <dbReference type="SAM" id="MobiDB-lite"/>
    </source>
</evidence>
<evidence type="ECO:0000256" key="3">
    <source>
        <dbReference type="ARBA" id="ARBA00023015"/>
    </source>
</evidence>
<evidence type="ECO:0000313" key="8">
    <source>
        <dbReference type="EMBL" id="KAJ6640863.1"/>
    </source>
</evidence>
<dbReference type="GO" id="GO:0016251">
    <property type="term" value="F:RNA polymerase II general transcription initiation factor activity"/>
    <property type="evidence" value="ECO:0007669"/>
    <property type="project" value="TreeGrafter"/>
</dbReference>
<feature type="region of interest" description="Disordered" evidence="6">
    <location>
        <begin position="675"/>
        <end position="709"/>
    </location>
</feature>
<feature type="region of interest" description="Disordered" evidence="6">
    <location>
        <begin position="730"/>
        <end position="768"/>
    </location>
</feature>
<evidence type="ECO:0000259" key="7">
    <source>
        <dbReference type="Pfam" id="PF05236"/>
    </source>
</evidence>
<evidence type="ECO:0000313" key="9">
    <source>
        <dbReference type="Proteomes" id="UP001151699"/>
    </source>
</evidence>
<comment type="similarity">
    <text evidence="2">Belongs to the TAF4 family.</text>
</comment>
<proteinExistence type="inferred from homology"/>
<sequence length="804" mass="86863">MEPDTTVTSAALIAGTTTVASNGNNKNGGHNNNTFIPNQQILTVNSQQYQTSHPQQTQLIPNQSTSTIMSKNNEPVKLVYPSQTGVSQPAVINMNNRVTFTSQSLPNGTINLSTLTSQQQQGIIQTSSAGMTSVGGTAATLKTTAPQQQQPTLVIQKPGTNQNVTMMPGVQIVNMRPSTPTAPAQQKTVATVSPRVVIGSSHMVGARPGQGNSITLSQIQNIQTTGPPGQAILLKTENGQFQLLRVGPSPVPGQQNIANPNQTIRLQTVPAVSRFSGPPLALRKTIVTQQQVKAKANKSLPLLRQSLVTKELVIEGIKPPPHHIAFTGAITANIPVRPVSQTITATAPPQVRMVQQIQRPIGQTTITRHAAPTRIHVPIANTSTTNQRINNATTISQIRPNATTIVQTTNLQQNIPALQPVSAPISGFTPGGAQIRPPPTVGVTRAPAGLQIRQATATTIKQVAQPKNATTVTQMKFGSTQIKQITANTSGTAISNINVTTATPTASGKALTVKAPVTQSASKATMKDKDKKAATSSFYQHSMSSMSSSMYGDDDINDVAAMGGVNLAEESQRILGSTELIGTQIRSCKDEVFLHMPALQQRIRNIMAKHGLEEPSNEVSLLISHATQERLKNIVEKLAVIAEHRMDIIKVDPRYEITKDVRGQIKFLEELDKAEQKRHEEQEREMLMRAAKSRSKTEDPEQAKLKAKAKEMQRAEMEELRQRDANLTALQAIGPRKKPRLDGDSATTSTAGASGSGVTNPPAPLRPRIKRVNLKDMIFHMEQERETCRSSIKQLHQLTKMKFV</sequence>
<feature type="domain" description="Transcription initiation factor TFIID component TAF4 C-terminal" evidence="7">
    <location>
        <begin position="556"/>
        <end position="792"/>
    </location>
</feature>
<dbReference type="SUPFAM" id="SSF47113">
    <property type="entry name" value="Histone-fold"/>
    <property type="match status" value="1"/>
</dbReference>
<feature type="compositionally biased region" description="Basic and acidic residues" evidence="6">
    <location>
        <begin position="695"/>
        <end position="709"/>
    </location>
</feature>
<keyword evidence="3" id="KW-0805">Transcription regulation</keyword>
<evidence type="ECO:0000256" key="4">
    <source>
        <dbReference type="ARBA" id="ARBA00023163"/>
    </source>
</evidence>
<dbReference type="Proteomes" id="UP001151699">
    <property type="component" value="Chromosome B"/>
</dbReference>
<dbReference type="GO" id="GO:0005669">
    <property type="term" value="C:transcription factor TFIID complex"/>
    <property type="evidence" value="ECO:0007669"/>
    <property type="project" value="InterPro"/>
</dbReference>
<dbReference type="CDD" id="cd08045">
    <property type="entry name" value="HFD_TAF4"/>
    <property type="match status" value="1"/>
</dbReference>
<dbReference type="Gene3D" id="1.10.20.10">
    <property type="entry name" value="Histone, subunit A"/>
    <property type="match status" value="1"/>
</dbReference>
<name>A0A9Q0MZD5_9DIPT</name>
<dbReference type="FunFam" id="1.10.20.10:FF:000015">
    <property type="entry name" value="Transcription initiation factor TFIID subunit 4B"/>
    <property type="match status" value="1"/>
</dbReference>
<dbReference type="InterPro" id="IPR045144">
    <property type="entry name" value="TAF4"/>
</dbReference>
<feature type="compositionally biased region" description="Basic and acidic residues" evidence="6">
    <location>
        <begin position="675"/>
        <end position="687"/>
    </location>
</feature>
<organism evidence="8 9">
    <name type="scientific">Pseudolycoriella hygida</name>
    <dbReference type="NCBI Taxonomy" id="35572"/>
    <lineage>
        <taxon>Eukaryota</taxon>
        <taxon>Metazoa</taxon>
        <taxon>Ecdysozoa</taxon>
        <taxon>Arthropoda</taxon>
        <taxon>Hexapoda</taxon>
        <taxon>Insecta</taxon>
        <taxon>Pterygota</taxon>
        <taxon>Neoptera</taxon>
        <taxon>Endopterygota</taxon>
        <taxon>Diptera</taxon>
        <taxon>Nematocera</taxon>
        <taxon>Sciaroidea</taxon>
        <taxon>Sciaridae</taxon>
        <taxon>Pseudolycoriella</taxon>
    </lineage>
</organism>
<dbReference type="GO" id="GO:0006367">
    <property type="term" value="P:transcription initiation at RNA polymerase II promoter"/>
    <property type="evidence" value="ECO:0007669"/>
    <property type="project" value="TreeGrafter"/>
</dbReference>
<keyword evidence="9" id="KW-1185">Reference proteome</keyword>
<reference evidence="8" key="1">
    <citation type="submission" date="2022-07" db="EMBL/GenBank/DDBJ databases">
        <authorList>
            <person name="Trinca V."/>
            <person name="Uliana J.V.C."/>
            <person name="Torres T.T."/>
            <person name="Ward R.J."/>
            <person name="Monesi N."/>
        </authorList>
    </citation>
    <scope>NUCLEOTIDE SEQUENCE</scope>
    <source>
        <strain evidence="8">HSMRA1968</strain>
        <tissue evidence="8">Whole embryos</tissue>
    </source>
</reference>
<comment type="caution">
    <text evidence="8">The sequence shown here is derived from an EMBL/GenBank/DDBJ whole genome shotgun (WGS) entry which is preliminary data.</text>
</comment>
<keyword evidence="4" id="KW-0804">Transcription</keyword>
<dbReference type="GO" id="GO:0003677">
    <property type="term" value="F:DNA binding"/>
    <property type="evidence" value="ECO:0007669"/>
    <property type="project" value="TreeGrafter"/>
</dbReference>
<dbReference type="InterPro" id="IPR007900">
    <property type="entry name" value="TAF4_C"/>
</dbReference>
<evidence type="ECO:0000256" key="1">
    <source>
        <dbReference type="ARBA" id="ARBA00004123"/>
    </source>
</evidence>
<protein>
    <submittedName>
        <fullName evidence="8">Transcription initiation factor TFIID subunit 4</fullName>
    </submittedName>
</protein>
<accession>A0A9Q0MZD5</accession>